<evidence type="ECO:0000256" key="3">
    <source>
        <dbReference type="SAM" id="SignalP"/>
    </source>
</evidence>
<feature type="region of interest" description="Disordered" evidence="1">
    <location>
        <begin position="194"/>
        <end position="235"/>
    </location>
</feature>
<dbReference type="InterPro" id="IPR024079">
    <property type="entry name" value="MetalloPept_cat_dom_sf"/>
</dbReference>
<dbReference type="AlphaFoldDB" id="A0A7W2EBI1"/>
<evidence type="ECO:0000256" key="1">
    <source>
        <dbReference type="SAM" id="MobiDB-lite"/>
    </source>
</evidence>
<feature type="compositionally biased region" description="Low complexity" evidence="1">
    <location>
        <begin position="777"/>
        <end position="791"/>
    </location>
</feature>
<dbReference type="SUPFAM" id="SSF55486">
    <property type="entry name" value="Metalloproteases ('zincins'), catalytic domain"/>
    <property type="match status" value="1"/>
</dbReference>
<dbReference type="Proteomes" id="UP000523682">
    <property type="component" value="Unassembled WGS sequence"/>
</dbReference>
<reference evidence="4 5" key="1">
    <citation type="submission" date="2020-07" db="EMBL/GenBank/DDBJ databases">
        <title>Draft genome and description of Corynebacterium haemomassiliense strain Marseile-Q3615 sp. nov.</title>
        <authorList>
            <person name="Boxberger M."/>
            <person name="La Scola B."/>
        </authorList>
    </citation>
    <scope>NUCLEOTIDE SEQUENCE [LARGE SCALE GENOMIC DNA]</scope>
    <source>
        <strain evidence="4 5">Marseille-Q3615</strain>
    </source>
</reference>
<gene>
    <name evidence="4" type="ORF">H0193_07005</name>
</gene>
<feature type="transmembrane region" description="Helical" evidence="2">
    <location>
        <begin position="802"/>
        <end position="824"/>
    </location>
</feature>
<evidence type="ECO:0000256" key="2">
    <source>
        <dbReference type="SAM" id="Phobius"/>
    </source>
</evidence>
<feature type="region of interest" description="Disordered" evidence="1">
    <location>
        <begin position="724"/>
        <end position="799"/>
    </location>
</feature>
<feature type="compositionally biased region" description="Low complexity" evidence="1">
    <location>
        <begin position="724"/>
        <end position="746"/>
    </location>
</feature>
<sequence>MRKPKTIVALAATTALALGGLAVAPGSPANAATEIEGQVAKYTRDGAGSLAAATLDATHQYSQLEFTWNAPLSAAGRLRTDIQTSMYIGGAPQFTTPAQVNRTGDAVELVSVDPGTGIEVVRTIRMHDSRVDVTIEATNTTPRQQNLQLDLRHFVRASMDDPTQFVGEVEDGKMIARSVTPGYDMQVEFGGDYQTSGFAGEPSEAIPNASWGQDGPKGAQAPDGDASSQGAGWWRGWKSGETVTASISVELTPQLRTQDIDEDGIPDEWERGSFTPEGGQRLDLAKWGARPDQKDVFLQLNWMEPELNSNACNVSGRFLKNIEKTMNWVECAEANKNAYRPSKQILDELVKEFDENGVKLHIDAGNWYSNFVSAEPGQLKGGPIKFEKHPFNGKSGREVLDGYSTRLLKDREAVFHVGVIGDEMAPGNDASGLGSMPGGSFYVAWYEQMNRDEQVRNTILHEFGHNLGLGHSGAINQPKRAEGYNWVPGYVSTMNYLYQFEHFGFTKGISRNPSQLEERCATLKIEDPCFVGEYEIGSDWENLNFTGGKVGQAIGHIETPEVSKNEDASTRDLVLVAAEKNNGKGGFRLVDTEERPNGIVTANSENVIHAEVSNHGVDEHTYLLEYTYDGRTYTEKYTVPGVNDPSGGALPIEVPITGLTGYKGELLPIRFSLYNEANEVQYSQDLNVPVLDFTKEELREVIDQIPADAKPNVKKAVEEKLKPALTATATTTPSPATPTSNATAPQAPAPVVPTPLKTRPESPSPTRPVTPAESPRTSTVTTTTTPAVASPQRDGSSNPSNVASIVVGLIMTLTGLGIAAWGWVNANGMPQLPF</sequence>
<keyword evidence="3" id="KW-0732">Signal</keyword>
<feature type="chain" id="PRO_5030820030" evidence="3">
    <location>
        <begin position="32"/>
        <end position="834"/>
    </location>
</feature>
<organism evidence="4 5">
    <name type="scientific">Corynebacterium haemomassiliense</name>
    <dbReference type="NCBI Taxonomy" id="2754726"/>
    <lineage>
        <taxon>Bacteria</taxon>
        <taxon>Bacillati</taxon>
        <taxon>Actinomycetota</taxon>
        <taxon>Actinomycetes</taxon>
        <taxon>Mycobacteriales</taxon>
        <taxon>Corynebacteriaceae</taxon>
        <taxon>Corynebacterium</taxon>
    </lineage>
</organism>
<keyword evidence="2" id="KW-0472">Membrane</keyword>
<dbReference type="EMBL" id="JACDTZ010000001">
    <property type="protein sequence ID" value="MBA5244557.1"/>
    <property type="molecule type" value="Genomic_DNA"/>
</dbReference>
<keyword evidence="5" id="KW-1185">Reference proteome</keyword>
<protein>
    <submittedName>
        <fullName evidence="4">Uncharacterized protein</fullName>
    </submittedName>
</protein>
<dbReference type="RefSeq" id="WP_181889168.1">
    <property type="nucleotide sequence ID" value="NZ_CP170998.1"/>
</dbReference>
<evidence type="ECO:0000313" key="5">
    <source>
        <dbReference type="Proteomes" id="UP000523682"/>
    </source>
</evidence>
<accession>A0A7W2EBI1</accession>
<comment type="caution">
    <text evidence="4">The sequence shown here is derived from an EMBL/GenBank/DDBJ whole genome shotgun (WGS) entry which is preliminary data.</text>
</comment>
<keyword evidence="2" id="KW-0812">Transmembrane</keyword>
<dbReference type="GO" id="GO:0008237">
    <property type="term" value="F:metallopeptidase activity"/>
    <property type="evidence" value="ECO:0007669"/>
    <property type="project" value="InterPro"/>
</dbReference>
<proteinExistence type="predicted"/>
<feature type="signal peptide" evidence="3">
    <location>
        <begin position="1"/>
        <end position="31"/>
    </location>
</feature>
<name>A0A7W2EBI1_9CORY</name>
<dbReference type="Gene3D" id="3.40.390.10">
    <property type="entry name" value="Collagenase (Catalytic Domain)"/>
    <property type="match status" value="1"/>
</dbReference>
<evidence type="ECO:0000313" key="4">
    <source>
        <dbReference type="EMBL" id="MBA5244557.1"/>
    </source>
</evidence>
<keyword evidence="2" id="KW-1133">Transmembrane helix</keyword>